<keyword evidence="2" id="KW-1185">Reference proteome</keyword>
<evidence type="ECO:0000313" key="2">
    <source>
        <dbReference type="Proteomes" id="UP001341840"/>
    </source>
</evidence>
<comment type="caution">
    <text evidence="1">The sequence shown here is derived from an EMBL/GenBank/DDBJ whole genome shotgun (WGS) entry which is preliminary data.</text>
</comment>
<dbReference type="EMBL" id="JASCZI010030448">
    <property type="protein sequence ID" value="MED6122701.1"/>
    <property type="molecule type" value="Genomic_DNA"/>
</dbReference>
<organism evidence="1 2">
    <name type="scientific">Stylosanthes scabra</name>
    <dbReference type="NCBI Taxonomy" id="79078"/>
    <lineage>
        <taxon>Eukaryota</taxon>
        <taxon>Viridiplantae</taxon>
        <taxon>Streptophyta</taxon>
        <taxon>Embryophyta</taxon>
        <taxon>Tracheophyta</taxon>
        <taxon>Spermatophyta</taxon>
        <taxon>Magnoliopsida</taxon>
        <taxon>eudicotyledons</taxon>
        <taxon>Gunneridae</taxon>
        <taxon>Pentapetalae</taxon>
        <taxon>rosids</taxon>
        <taxon>fabids</taxon>
        <taxon>Fabales</taxon>
        <taxon>Fabaceae</taxon>
        <taxon>Papilionoideae</taxon>
        <taxon>50 kb inversion clade</taxon>
        <taxon>dalbergioids sensu lato</taxon>
        <taxon>Dalbergieae</taxon>
        <taxon>Pterocarpus clade</taxon>
        <taxon>Stylosanthes</taxon>
    </lineage>
</organism>
<proteinExistence type="predicted"/>
<gene>
    <name evidence="1" type="ORF">PIB30_042329</name>
</gene>
<reference evidence="1 2" key="1">
    <citation type="journal article" date="2023" name="Plants (Basel)">
        <title>Bridging the Gap: Combining Genomics and Transcriptomics Approaches to Understand Stylosanthes scabra, an Orphan Legume from the Brazilian Caatinga.</title>
        <authorList>
            <person name="Ferreira-Neto J.R.C."/>
            <person name="da Silva M.D."/>
            <person name="Binneck E."/>
            <person name="de Melo N.F."/>
            <person name="da Silva R.H."/>
            <person name="de Melo A.L.T.M."/>
            <person name="Pandolfi V."/>
            <person name="Bustamante F.O."/>
            <person name="Brasileiro-Vidal A.C."/>
            <person name="Benko-Iseppon A.M."/>
        </authorList>
    </citation>
    <scope>NUCLEOTIDE SEQUENCE [LARGE SCALE GENOMIC DNA]</scope>
    <source>
        <tissue evidence="1">Leaves</tissue>
    </source>
</reference>
<sequence>MQMVAFQHKVMPEETILEEFSGRSPKSVPIFVFRIHRQLLAYERVIRVLSSQLP</sequence>
<evidence type="ECO:0000313" key="1">
    <source>
        <dbReference type="EMBL" id="MED6122701.1"/>
    </source>
</evidence>
<dbReference type="Proteomes" id="UP001341840">
    <property type="component" value="Unassembled WGS sequence"/>
</dbReference>
<name>A0ABU6RFQ8_9FABA</name>
<protein>
    <submittedName>
        <fullName evidence="1">Uncharacterized protein</fullName>
    </submittedName>
</protein>
<accession>A0ABU6RFQ8</accession>